<accession>A0ABR3A944</accession>
<feature type="DNA-binding region" description="Fork-head" evidence="2">
    <location>
        <begin position="122"/>
        <end position="209"/>
    </location>
</feature>
<dbReference type="EMBL" id="JBBXMP010000006">
    <property type="protein sequence ID" value="KAL0070485.1"/>
    <property type="molecule type" value="Genomic_DNA"/>
</dbReference>
<comment type="caution">
    <text evidence="5">The sequence shown here is derived from an EMBL/GenBank/DDBJ whole genome shotgun (WGS) entry which is preliminary data.</text>
</comment>
<dbReference type="SUPFAM" id="SSF46785">
    <property type="entry name" value="Winged helix' DNA-binding domain"/>
    <property type="match status" value="1"/>
</dbReference>
<evidence type="ECO:0000256" key="1">
    <source>
        <dbReference type="ARBA" id="ARBA00023125"/>
    </source>
</evidence>
<feature type="region of interest" description="Disordered" evidence="3">
    <location>
        <begin position="221"/>
        <end position="301"/>
    </location>
</feature>
<keyword evidence="1 2" id="KW-0238">DNA-binding</keyword>
<dbReference type="InterPro" id="IPR001766">
    <property type="entry name" value="Fork_head_dom"/>
</dbReference>
<evidence type="ECO:0000256" key="3">
    <source>
        <dbReference type="SAM" id="MobiDB-lite"/>
    </source>
</evidence>
<dbReference type="PANTHER" id="PTHR11829">
    <property type="entry name" value="FORKHEAD BOX PROTEIN"/>
    <property type="match status" value="1"/>
</dbReference>
<keyword evidence="6" id="KW-1185">Reference proteome</keyword>
<keyword evidence="2" id="KW-0539">Nucleus</keyword>
<feature type="region of interest" description="Disordered" evidence="3">
    <location>
        <begin position="184"/>
        <end position="203"/>
    </location>
</feature>
<evidence type="ECO:0000313" key="5">
    <source>
        <dbReference type="EMBL" id="KAL0070485.1"/>
    </source>
</evidence>
<feature type="compositionally biased region" description="Low complexity" evidence="3">
    <location>
        <begin position="241"/>
        <end position="289"/>
    </location>
</feature>
<sequence length="406" mass="44982">MSTERGLDREASEVLVQQSSDILQLEPAPLFHSTTTSTMYQSDNDQSHWNNFQPSLQFLKPFNPSFFPSTSTVAATPDPDSGGVNRVAKLKGKEDILRTYHRLPRHLPLSLNGLDDPAPGERPALPLHVLAQLAIWASPEKKLKLREIVDIIRGRFDYFKEDDKLAASIRHLLSLHAVFQKLPKEKDSKDSTKKGKATQNDRGRYWTLDLTQIDKLKRARKRCSKKARCQQADDPDGEYLTSSSSPQQASSPASQTPSSSSCMSAPSTSSETYSQYSPESSLSPTSPESFQGRLEGPSARTQAEETFPPLMSTSDPYGFWPNFSQPFLGFPPFYGSTLPAASPEYTLPATQAVSGVTHNPEGYSSQLTSFLFRPGNYMTLATTGENYGELQSFPSYSDPCHSQFAF</sequence>
<dbReference type="InterPro" id="IPR050211">
    <property type="entry name" value="FOX_domain-containing"/>
</dbReference>
<dbReference type="InterPro" id="IPR036390">
    <property type="entry name" value="WH_DNA-bd_sf"/>
</dbReference>
<dbReference type="Proteomes" id="UP001437256">
    <property type="component" value="Unassembled WGS sequence"/>
</dbReference>
<protein>
    <recommendedName>
        <fullName evidence="4">Fork-head domain-containing protein</fullName>
    </recommendedName>
</protein>
<dbReference type="SMART" id="SM00339">
    <property type="entry name" value="FH"/>
    <property type="match status" value="1"/>
</dbReference>
<dbReference type="Pfam" id="PF00250">
    <property type="entry name" value="Forkhead"/>
    <property type="match status" value="1"/>
</dbReference>
<gene>
    <name evidence="5" type="ORF">AAF712_002317</name>
</gene>
<comment type="subcellular location">
    <subcellularLocation>
        <location evidence="2">Nucleus</location>
    </subcellularLocation>
</comment>
<feature type="domain" description="Fork-head" evidence="4">
    <location>
        <begin position="122"/>
        <end position="209"/>
    </location>
</feature>
<evidence type="ECO:0000259" key="4">
    <source>
        <dbReference type="PROSITE" id="PS50039"/>
    </source>
</evidence>
<organism evidence="5 6">
    <name type="scientific">Marasmius tenuissimus</name>
    <dbReference type="NCBI Taxonomy" id="585030"/>
    <lineage>
        <taxon>Eukaryota</taxon>
        <taxon>Fungi</taxon>
        <taxon>Dikarya</taxon>
        <taxon>Basidiomycota</taxon>
        <taxon>Agaricomycotina</taxon>
        <taxon>Agaricomycetes</taxon>
        <taxon>Agaricomycetidae</taxon>
        <taxon>Agaricales</taxon>
        <taxon>Marasmiineae</taxon>
        <taxon>Marasmiaceae</taxon>
        <taxon>Marasmius</taxon>
    </lineage>
</organism>
<name>A0ABR3A944_9AGAR</name>
<dbReference type="PROSITE" id="PS50039">
    <property type="entry name" value="FORK_HEAD_3"/>
    <property type="match status" value="1"/>
</dbReference>
<dbReference type="Gene3D" id="1.10.10.10">
    <property type="entry name" value="Winged helix-like DNA-binding domain superfamily/Winged helix DNA-binding domain"/>
    <property type="match status" value="1"/>
</dbReference>
<reference evidence="5 6" key="1">
    <citation type="submission" date="2024-05" db="EMBL/GenBank/DDBJ databases">
        <title>A draft genome resource for the thread blight pathogen Marasmius tenuissimus strain MS-2.</title>
        <authorList>
            <person name="Yulfo-Soto G.E."/>
            <person name="Baruah I.K."/>
            <person name="Amoako-Attah I."/>
            <person name="Bukari Y."/>
            <person name="Meinhardt L.W."/>
            <person name="Bailey B.A."/>
            <person name="Cohen S.P."/>
        </authorList>
    </citation>
    <scope>NUCLEOTIDE SEQUENCE [LARGE SCALE GENOMIC DNA]</scope>
    <source>
        <strain evidence="5 6">MS-2</strain>
    </source>
</reference>
<evidence type="ECO:0000313" key="6">
    <source>
        <dbReference type="Proteomes" id="UP001437256"/>
    </source>
</evidence>
<evidence type="ECO:0000256" key="2">
    <source>
        <dbReference type="PROSITE-ProRule" id="PRU00089"/>
    </source>
</evidence>
<dbReference type="PANTHER" id="PTHR11829:SF343">
    <property type="entry name" value="FORK-HEAD DOMAIN-CONTAINING PROTEIN"/>
    <property type="match status" value="1"/>
</dbReference>
<proteinExistence type="predicted"/>
<dbReference type="InterPro" id="IPR036388">
    <property type="entry name" value="WH-like_DNA-bd_sf"/>
</dbReference>